<evidence type="ECO:0000313" key="2">
    <source>
        <dbReference type="EMBL" id="CCF44798.1"/>
    </source>
</evidence>
<dbReference type="AlphaFoldDB" id="H1VX36"/>
<dbReference type="SUPFAM" id="SSF53335">
    <property type="entry name" value="S-adenosyl-L-methionine-dependent methyltransferases"/>
    <property type="match status" value="1"/>
</dbReference>
<evidence type="ECO:0008006" key="4">
    <source>
        <dbReference type="Google" id="ProtNLM"/>
    </source>
</evidence>
<organism evidence="2 3">
    <name type="scientific">Colletotrichum higginsianum (strain IMI 349063)</name>
    <name type="common">Crucifer anthracnose fungus</name>
    <dbReference type="NCBI Taxonomy" id="759273"/>
    <lineage>
        <taxon>Eukaryota</taxon>
        <taxon>Fungi</taxon>
        <taxon>Dikarya</taxon>
        <taxon>Ascomycota</taxon>
        <taxon>Pezizomycotina</taxon>
        <taxon>Sordariomycetes</taxon>
        <taxon>Hypocreomycetidae</taxon>
        <taxon>Glomerellales</taxon>
        <taxon>Glomerellaceae</taxon>
        <taxon>Colletotrichum</taxon>
        <taxon>Colletotrichum destructivum species complex</taxon>
    </lineage>
</organism>
<sequence length="128" mass="14216">MSELVARVSSNNTPAPPESNPPAQPTLDEGGDDAGDYPQREQCIINHQQYLTPNDERELDRLDLEHNMFLRTFGNRLGTAPPNEEKSNEGRVLDAGTGTGIWAIDFGDEHPDAEVDGDFPFSRHLRLC</sequence>
<dbReference type="Proteomes" id="UP000007174">
    <property type="component" value="Unassembled WGS sequence"/>
</dbReference>
<dbReference type="InterPro" id="IPR029063">
    <property type="entry name" value="SAM-dependent_MTases_sf"/>
</dbReference>
<feature type="compositionally biased region" description="Basic and acidic residues" evidence="1">
    <location>
        <begin position="83"/>
        <end position="92"/>
    </location>
</feature>
<evidence type="ECO:0000313" key="3">
    <source>
        <dbReference type="Proteomes" id="UP000007174"/>
    </source>
</evidence>
<dbReference type="EMBL" id="CACQ02007184">
    <property type="protein sequence ID" value="CCF44798.1"/>
    <property type="molecule type" value="Genomic_DNA"/>
</dbReference>
<feature type="region of interest" description="Disordered" evidence="1">
    <location>
        <begin position="75"/>
        <end position="94"/>
    </location>
</feature>
<gene>
    <name evidence="2" type="ORF">CH063_14081</name>
</gene>
<reference evidence="3" key="1">
    <citation type="journal article" date="2012" name="Nat. Genet.">
        <title>Lifestyle transitions in plant pathogenic Colletotrichum fungi deciphered by genome and transcriptome analyses.</title>
        <authorList>
            <person name="O'Connell R.J."/>
            <person name="Thon M.R."/>
            <person name="Hacquard S."/>
            <person name="Amyotte S.G."/>
            <person name="Kleemann J."/>
            <person name="Torres M.F."/>
            <person name="Damm U."/>
            <person name="Buiate E.A."/>
            <person name="Epstein L."/>
            <person name="Alkan N."/>
            <person name="Altmueller J."/>
            <person name="Alvarado-Balderrama L."/>
            <person name="Bauser C.A."/>
            <person name="Becker C."/>
            <person name="Birren B.W."/>
            <person name="Chen Z."/>
            <person name="Choi J."/>
            <person name="Crouch J.A."/>
            <person name="Duvick J.P."/>
            <person name="Farman M.A."/>
            <person name="Gan P."/>
            <person name="Heiman D."/>
            <person name="Henrissat B."/>
            <person name="Howard R.J."/>
            <person name="Kabbage M."/>
            <person name="Koch C."/>
            <person name="Kracher B."/>
            <person name="Kubo Y."/>
            <person name="Law A.D."/>
            <person name="Lebrun M.-H."/>
            <person name="Lee Y.-H."/>
            <person name="Miyara I."/>
            <person name="Moore N."/>
            <person name="Neumann U."/>
            <person name="Nordstroem K."/>
            <person name="Panaccione D.G."/>
            <person name="Panstruga R."/>
            <person name="Place M."/>
            <person name="Proctor R.H."/>
            <person name="Prusky D."/>
            <person name="Rech G."/>
            <person name="Reinhardt R."/>
            <person name="Rollins J.A."/>
            <person name="Rounsley S."/>
            <person name="Schardl C.L."/>
            <person name="Schwartz D.C."/>
            <person name="Shenoy N."/>
            <person name="Shirasu K."/>
            <person name="Sikhakolli U.R."/>
            <person name="Stueber K."/>
            <person name="Sukno S.A."/>
            <person name="Sweigard J.A."/>
            <person name="Takano Y."/>
            <person name="Takahara H."/>
            <person name="Trail F."/>
            <person name="van der Does H.C."/>
            <person name="Voll L.M."/>
            <person name="Will I."/>
            <person name="Young S."/>
            <person name="Zeng Q."/>
            <person name="Zhang J."/>
            <person name="Zhou S."/>
            <person name="Dickman M.B."/>
            <person name="Schulze-Lefert P."/>
            <person name="Ver Loren van Themaat E."/>
            <person name="Ma L.-J."/>
            <person name="Vaillancourt L.J."/>
        </authorList>
    </citation>
    <scope>NUCLEOTIDE SEQUENCE [LARGE SCALE GENOMIC DNA]</scope>
    <source>
        <strain evidence="3">IMI 349063</strain>
    </source>
</reference>
<feature type="compositionally biased region" description="Pro residues" evidence="1">
    <location>
        <begin position="14"/>
        <end position="24"/>
    </location>
</feature>
<feature type="region of interest" description="Disordered" evidence="1">
    <location>
        <begin position="1"/>
        <end position="39"/>
    </location>
</feature>
<protein>
    <recommendedName>
        <fullName evidence="4">Secondary metabolism regulator LAE1</fullName>
    </recommendedName>
</protein>
<evidence type="ECO:0000256" key="1">
    <source>
        <dbReference type="SAM" id="MobiDB-lite"/>
    </source>
</evidence>
<dbReference type="VEuPathDB" id="FungiDB:CH63R_09923"/>
<proteinExistence type="predicted"/>
<name>H1VX36_COLHI</name>
<dbReference type="Gene3D" id="3.40.50.150">
    <property type="entry name" value="Vaccinia Virus protein VP39"/>
    <property type="match status" value="1"/>
</dbReference>
<dbReference type="HOGENOM" id="CLU_1959435_0_0_1"/>
<accession>H1VX36</accession>